<dbReference type="AlphaFoldDB" id="A0A7K0K6K1"/>
<dbReference type="PROSITE" id="PS00893">
    <property type="entry name" value="NUDIX_BOX"/>
    <property type="match status" value="1"/>
</dbReference>
<organism evidence="5 6">
    <name type="scientific">Mobiluncus porci</name>
    <dbReference type="NCBI Taxonomy" id="2652278"/>
    <lineage>
        <taxon>Bacteria</taxon>
        <taxon>Bacillati</taxon>
        <taxon>Actinomycetota</taxon>
        <taxon>Actinomycetes</taxon>
        <taxon>Actinomycetales</taxon>
        <taxon>Actinomycetaceae</taxon>
        <taxon>Mobiluncus</taxon>
    </lineage>
</organism>
<dbReference type="InterPro" id="IPR020084">
    <property type="entry name" value="NUDIX_hydrolase_CS"/>
</dbReference>
<dbReference type="GO" id="GO:0006167">
    <property type="term" value="P:AMP biosynthetic process"/>
    <property type="evidence" value="ECO:0007669"/>
    <property type="project" value="TreeGrafter"/>
</dbReference>
<name>A0A7K0K6K1_9ACTO</name>
<evidence type="ECO:0000313" key="6">
    <source>
        <dbReference type="Proteomes" id="UP000442535"/>
    </source>
</evidence>
<dbReference type="PANTHER" id="PTHR21340">
    <property type="entry name" value="DIADENOSINE 5,5-P1,P4-TETRAPHOSPHATE PYROPHOSPHOHYDROLASE MUTT"/>
    <property type="match status" value="1"/>
</dbReference>
<dbReference type="PROSITE" id="PS51462">
    <property type="entry name" value="NUDIX"/>
    <property type="match status" value="1"/>
</dbReference>
<reference evidence="5 6" key="1">
    <citation type="submission" date="2019-08" db="EMBL/GenBank/DDBJ databases">
        <title>In-depth cultivation of the pig gut microbiome towards novel bacterial diversity and tailored functional studies.</title>
        <authorList>
            <person name="Wylensek D."/>
            <person name="Hitch T.C.A."/>
            <person name="Clavel T."/>
        </authorList>
    </citation>
    <scope>NUCLEOTIDE SEQUENCE [LARGE SCALE GENOMIC DNA]</scope>
    <source>
        <strain evidence="5 6">RF-GAM-744-WT-7</strain>
    </source>
</reference>
<dbReference type="Pfam" id="PF00300">
    <property type="entry name" value="His_Phos_1"/>
    <property type="match status" value="1"/>
</dbReference>
<dbReference type="Pfam" id="PF00293">
    <property type="entry name" value="NUDIX"/>
    <property type="match status" value="1"/>
</dbReference>
<dbReference type="InterPro" id="IPR013078">
    <property type="entry name" value="His_Pase_superF_clade-1"/>
</dbReference>
<dbReference type="SMART" id="SM00855">
    <property type="entry name" value="PGAM"/>
    <property type="match status" value="1"/>
</dbReference>
<sequence length="350" mass="38320">MTVTTVATGLFPTGEAHDYGIYAAGGVVWRGGEEHPALTNHGPEPFEILLVHRPKYHDWSFPKGKLEAGEFLPGCAVREIAEETGLQVSLGPKLAVTDYPVDGINKQVTYWLASVRNSPAVLARPYAEPAEESEIDERRWVTIEEALHLLTHEFDRSLAARAGEVLEAGWGNSRPVVLLRHAKAKKRDKWKTDDALRPLKKRGKSQALAIVPTLSAFGISRVVSSPWKRCDQTVRPFLKATAIVGEYAEALSEAGFADNPAEAQQVLQLCAQEAFTKGGTVICTHRPVLGDLVDQVRQAALHDEYADNGEADWSMMDLAEILVVHCGLGDEEMPQVLSVERHLPEPPAGS</sequence>
<dbReference type="Gene3D" id="3.90.79.10">
    <property type="entry name" value="Nucleoside Triphosphate Pyrophosphohydrolase"/>
    <property type="match status" value="1"/>
</dbReference>
<feature type="domain" description="Nudix hydrolase" evidence="4">
    <location>
        <begin position="29"/>
        <end position="164"/>
    </location>
</feature>
<dbReference type="Proteomes" id="UP000442535">
    <property type="component" value="Unassembled WGS sequence"/>
</dbReference>
<dbReference type="InterPro" id="IPR029033">
    <property type="entry name" value="His_PPase_superfam"/>
</dbReference>
<dbReference type="InterPro" id="IPR020476">
    <property type="entry name" value="Nudix_hydrolase"/>
</dbReference>
<proteinExistence type="inferred from homology"/>
<dbReference type="InterPro" id="IPR000086">
    <property type="entry name" value="NUDIX_hydrolase_dom"/>
</dbReference>
<comment type="similarity">
    <text evidence="1 3">Belongs to the Nudix hydrolase family.</text>
</comment>
<evidence type="ECO:0000256" key="1">
    <source>
        <dbReference type="ARBA" id="ARBA00005582"/>
    </source>
</evidence>
<dbReference type="EMBL" id="VUMY01000028">
    <property type="protein sequence ID" value="MST50670.1"/>
    <property type="molecule type" value="Genomic_DNA"/>
</dbReference>
<keyword evidence="2 3" id="KW-0378">Hydrolase</keyword>
<dbReference type="InterPro" id="IPR051325">
    <property type="entry name" value="Nudix_hydrolase_domain"/>
</dbReference>
<gene>
    <name evidence="5" type="ORF">FYJ63_10645</name>
</gene>
<dbReference type="GO" id="GO:0006754">
    <property type="term" value="P:ATP biosynthetic process"/>
    <property type="evidence" value="ECO:0007669"/>
    <property type="project" value="TreeGrafter"/>
</dbReference>
<evidence type="ECO:0000313" key="5">
    <source>
        <dbReference type="EMBL" id="MST50670.1"/>
    </source>
</evidence>
<dbReference type="CDD" id="cd07067">
    <property type="entry name" value="HP_PGM_like"/>
    <property type="match status" value="1"/>
</dbReference>
<protein>
    <submittedName>
        <fullName evidence="5">NUDIX hydrolase</fullName>
    </submittedName>
</protein>
<dbReference type="CDD" id="cd03673">
    <property type="entry name" value="NUDIX_Ap6A_hydrolase"/>
    <property type="match status" value="1"/>
</dbReference>
<keyword evidence="6" id="KW-1185">Reference proteome</keyword>
<comment type="caution">
    <text evidence="5">The sequence shown here is derived from an EMBL/GenBank/DDBJ whole genome shotgun (WGS) entry which is preliminary data.</text>
</comment>
<dbReference type="GO" id="GO:0004081">
    <property type="term" value="F:bis(5'-nucleosyl)-tetraphosphatase (asymmetrical) activity"/>
    <property type="evidence" value="ECO:0007669"/>
    <property type="project" value="TreeGrafter"/>
</dbReference>
<dbReference type="InterPro" id="IPR015797">
    <property type="entry name" value="NUDIX_hydrolase-like_dom_sf"/>
</dbReference>
<dbReference type="Gene3D" id="3.40.50.1240">
    <property type="entry name" value="Phosphoglycerate mutase-like"/>
    <property type="match status" value="1"/>
</dbReference>
<dbReference type="PANTHER" id="PTHR21340:SF0">
    <property type="entry name" value="BIS(5'-NUCLEOSYL)-TETRAPHOSPHATASE [ASYMMETRICAL]"/>
    <property type="match status" value="1"/>
</dbReference>
<accession>A0A7K0K6K1</accession>
<evidence type="ECO:0000256" key="3">
    <source>
        <dbReference type="RuleBase" id="RU003476"/>
    </source>
</evidence>
<evidence type="ECO:0000256" key="2">
    <source>
        <dbReference type="ARBA" id="ARBA00022801"/>
    </source>
</evidence>
<evidence type="ECO:0000259" key="4">
    <source>
        <dbReference type="PROSITE" id="PS51462"/>
    </source>
</evidence>
<dbReference type="RefSeq" id="WP_154546573.1">
    <property type="nucleotide sequence ID" value="NZ_VUMY01000028.1"/>
</dbReference>
<dbReference type="SUPFAM" id="SSF55811">
    <property type="entry name" value="Nudix"/>
    <property type="match status" value="1"/>
</dbReference>
<dbReference type="PRINTS" id="PR00502">
    <property type="entry name" value="NUDIXFAMILY"/>
</dbReference>
<dbReference type="SUPFAM" id="SSF53254">
    <property type="entry name" value="Phosphoglycerate mutase-like"/>
    <property type="match status" value="1"/>
</dbReference>